<dbReference type="Proteomes" id="UP000007127">
    <property type="component" value="Plasmid"/>
</dbReference>
<dbReference type="Gene3D" id="3.10.450.620">
    <property type="entry name" value="JHP933, nucleotidyltransferase-like core domain"/>
    <property type="match status" value="1"/>
</dbReference>
<evidence type="ECO:0000313" key="2">
    <source>
        <dbReference type="Proteomes" id="UP000007127"/>
    </source>
</evidence>
<dbReference type="AlphaFoldDB" id="A0AB72UIQ3"/>
<accession>A0AB72UIQ3</accession>
<dbReference type="EMBL" id="CP004389">
    <property type="protein sequence ID" value="AJD54331.1"/>
    <property type="molecule type" value="Genomic_DNA"/>
</dbReference>
<proteinExistence type="predicted"/>
<sequence length="252" mass="28504">MPETYRYERHNQVADILNALDAKFLTENKIMFAGGTLLSMTMGEYRRSDDIDFIVMQGSQALKNLRTLLDETLAPLFPTIPIGMKFGPLQRDQYGFKGSVQVGETTPIKFEIFVEGRIPDLGEPNFYKGIKVPALNRNDLAVQKLLANGDRFFVPVTAHRDVYDLAMLAYFGFDLPAEIARAEVTYTVEKELRKALDKVVDAEVRKKDFKTLEIQPEAEPLIEKGLNSLRRDLGMNAMPEAHDNSPSINEPF</sequence>
<geneLocation type="plasmid" evidence="2"/>
<evidence type="ECO:0000313" key="1">
    <source>
        <dbReference type="EMBL" id="AJD54331.1"/>
    </source>
</evidence>
<keyword evidence="1" id="KW-0614">Plasmid</keyword>
<dbReference type="GeneID" id="31929899"/>
<dbReference type="Pfam" id="PF08843">
    <property type="entry name" value="AbiEii"/>
    <property type="match status" value="1"/>
</dbReference>
<name>A0AB72UIQ3_9PROT</name>
<organism evidence="1 2">
    <name type="scientific">Thalassospira xiamenensis M-5 = DSM 17429</name>
    <dbReference type="NCBI Taxonomy" id="1123366"/>
    <lineage>
        <taxon>Bacteria</taxon>
        <taxon>Pseudomonadati</taxon>
        <taxon>Pseudomonadota</taxon>
        <taxon>Alphaproteobacteria</taxon>
        <taxon>Rhodospirillales</taxon>
        <taxon>Thalassospiraceae</taxon>
        <taxon>Thalassospira</taxon>
    </lineage>
</organism>
<dbReference type="KEGG" id="txi:TH3_21293"/>
<reference evidence="1 2" key="1">
    <citation type="journal article" date="2012" name="J. Bacteriol.">
        <title>Genome sequence of Thalassospira xiamenensis type strain M-5.</title>
        <authorList>
            <person name="Lai Q."/>
            <person name="Shao Z."/>
        </authorList>
    </citation>
    <scope>NUCLEOTIDE SEQUENCE [LARGE SCALE GENOMIC DNA]</scope>
    <source>
        <strain evidence="1 2">M-5</strain>
    </source>
</reference>
<evidence type="ECO:0008006" key="3">
    <source>
        <dbReference type="Google" id="ProtNLM"/>
    </source>
</evidence>
<dbReference type="InterPro" id="IPR014942">
    <property type="entry name" value="AbiEii"/>
</dbReference>
<dbReference type="RefSeq" id="WP_007091755.1">
    <property type="nucleotide sequence ID" value="NZ_CP004389.1"/>
</dbReference>
<gene>
    <name evidence="1" type="ORF">TH3_21293</name>
</gene>
<protein>
    <recommendedName>
        <fullName evidence="3">Nucleotidyl transferase AbiEii/AbiGii toxin family protein</fullName>
    </recommendedName>
</protein>